<proteinExistence type="predicted"/>
<evidence type="ECO:0000313" key="2">
    <source>
        <dbReference type="Proteomes" id="UP000095200"/>
    </source>
</evidence>
<dbReference type="RefSeq" id="WP_176724262.1">
    <property type="nucleotide sequence ID" value="NZ_BDFE01000020.1"/>
</dbReference>
<reference evidence="2" key="1">
    <citation type="submission" date="2016-06" db="EMBL/GenBank/DDBJ databases">
        <title>Draft genome sequence of Desulfoplanes formicivorans strain Pf12B.</title>
        <authorList>
            <person name="Watanabe M."/>
            <person name="Kojima H."/>
            <person name="Fukui M."/>
        </authorList>
    </citation>
    <scope>NUCLEOTIDE SEQUENCE [LARGE SCALE GENOMIC DNA]</scope>
    <source>
        <strain evidence="2">Pf12B</strain>
    </source>
</reference>
<name>A0A194AKZ9_9BACT</name>
<dbReference type="STRING" id="1592317.DPF_2452"/>
<accession>A0A194AKZ9</accession>
<evidence type="ECO:0000313" key="1">
    <source>
        <dbReference type="EMBL" id="GAU09721.1"/>
    </source>
</evidence>
<organism evidence="1 2">
    <name type="scientific">Desulfoplanes formicivorans</name>
    <dbReference type="NCBI Taxonomy" id="1592317"/>
    <lineage>
        <taxon>Bacteria</taxon>
        <taxon>Pseudomonadati</taxon>
        <taxon>Thermodesulfobacteriota</taxon>
        <taxon>Desulfovibrionia</taxon>
        <taxon>Desulfovibrionales</taxon>
        <taxon>Desulfoplanaceae</taxon>
        <taxon>Desulfoplanes</taxon>
    </lineage>
</organism>
<dbReference type="EMBL" id="BDFE01000020">
    <property type="protein sequence ID" value="GAU09721.1"/>
    <property type="molecule type" value="Genomic_DNA"/>
</dbReference>
<dbReference type="AlphaFoldDB" id="A0A194AKZ9"/>
<protein>
    <submittedName>
        <fullName evidence="1">Uncharacterized protein</fullName>
    </submittedName>
</protein>
<comment type="caution">
    <text evidence="1">The sequence shown here is derived from an EMBL/GenBank/DDBJ whole genome shotgun (WGS) entry which is preliminary data.</text>
</comment>
<dbReference type="Proteomes" id="UP000095200">
    <property type="component" value="Unassembled WGS sequence"/>
</dbReference>
<sequence length="54" mass="6211">MKLEKSRQELDWLKVIKGRQCGYLNCRSRLGKSSVSGEIDRMLRSRDGGPKEQS</sequence>
<gene>
    <name evidence="1" type="ORF">DPF_2452</name>
</gene>
<keyword evidence="2" id="KW-1185">Reference proteome</keyword>